<gene>
    <name evidence="1" type="ORF">TVAG_498230</name>
</gene>
<reference evidence="1" key="1">
    <citation type="submission" date="2006-10" db="EMBL/GenBank/DDBJ databases">
        <authorList>
            <person name="Amadeo P."/>
            <person name="Zhao Q."/>
            <person name="Wortman J."/>
            <person name="Fraser-Liggett C."/>
            <person name="Carlton J."/>
        </authorList>
    </citation>
    <scope>NUCLEOTIDE SEQUENCE</scope>
    <source>
        <strain evidence="1">G3</strain>
    </source>
</reference>
<dbReference type="VEuPathDB" id="TrichDB:TVAG_498230"/>
<dbReference type="EMBL" id="DS113867">
    <property type="protein sequence ID" value="EAX94269.1"/>
    <property type="molecule type" value="Genomic_DNA"/>
</dbReference>
<dbReference type="VEuPathDB" id="TrichDB:TVAGG3_0639030"/>
<evidence type="ECO:0000313" key="2">
    <source>
        <dbReference type="Proteomes" id="UP000001542"/>
    </source>
</evidence>
<organism evidence="1 2">
    <name type="scientific">Trichomonas vaginalis (strain ATCC PRA-98 / G3)</name>
    <dbReference type="NCBI Taxonomy" id="412133"/>
    <lineage>
        <taxon>Eukaryota</taxon>
        <taxon>Metamonada</taxon>
        <taxon>Parabasalia</taxon>
        <taxon>Trichomonadida</taxon>
        <taxon>Trichomonadidae</taxon>
        <taxon>Trichomonas</taxon>
    </lineage>
</organism>
<dbReference type="InParanoid" id="A2FLF3"/>
<name>A2FLF3_TRIV3</name>
<dbReference type="KEGG" id="tva:4751997"/>
<dbReference type="PANTHER" id="PTHR48135:SF1">
    <property type="entry name" value="KILA-N DOMAIN-CONTAINING PROTEIN"/>
    <property type="match status" value="1"/>
</dbReference>
<accession>A2FLF3</accession>
<dbReference type="RefSeq" id="XP_001307199.1">
    <property type="nucleotide sequence ID" value="XM_001307198.1"/>
</dbReference>
<evidence type="ECO:0000313" key="1">
    <source>
        <dbReference type="EMBL" id="EAX94269.1"/>
    </source>
</evidence>
<dbReference type="PANTHER" id="PTHR48135">
    <property type="match status" value="1"/>
</dbReference>
<reference evidence="1" key="2">
    <citation type="journal article" date="2007" name="Science">
        <title>Draft genome sequence of the sexually transmitted pathogen Trichomonas vaginalis.</title>
        <authorList>
            <person name="Carlton J.M."/>
            <person name="Hirt R.P."/>
            <person name="Silva J.C."/>
            <person name="Delcher A.L."/>
            <person name="Schatz M."/>
            <person name="Zhao Q."/>
            <person name="Wortman J.R."/>
            <person name="Bidwell S.L."/>
            <person name="Alsmark U.C.M."/>
            <person name="Besteiro S."/>
            <person name="Sicheritz-Ponten T."/>
            <person name="Noel C.J."/>
            <person name="Dacks J.B."/>
            <person name="Foster P.G."/>
            <person name="Simillion C."/>
            <person name="Van de Peer Y."/>
            <person name="Miranda-Saavedra D."/>
            <person name="Barton G.J."/>
            <person name="Westrop G.D."/>
            <person name="Mueller S."/>
            <person name="Dessi D."/>
            <person name="Fiori P.L."/>
            <person name="Ren Q."/>
            <person name="Paulsen I."/>
            <person name="Zhang H."/>
            <person name="Bastida-Corcuera F.D."/>
            <person name="Simoes-Barbosa A."/>
            <person name="Brown M.T."/>
            <person name="Hayes R.D."/>
            <person name="Mukherjee M."/>
            <person name="Okumura C.Y."/>
            <person name="Schneider R."/>
            <person name="Smith A.J."/>
            <person name="Vanacova S."/>
            <person name="Villalvazo M."/>
            <person name="Haas B.J."/>
            <person name="Pertea M."/>
            <person name="Feldblyum T.V."/>
            <person name="Utterback T.R."/>
            <person name="Shu C.L."/>
            <person name="Osoegawa K."/>
            <person name="de Jong P.J."/>
            <person name="Hrdy I."/>
            <person name="Horvathova L."/>
            <person name="Zubacova Z."/>
            <person name="Dolezal P."/>
            <person name="Malik S.B."/>
            <person name="Logsdon J.M. Jr."/>
            <person name="Henze K."/>
            <person name="Gupta A."/>
            <person name="Wang C.C."/>
            <person name="Dunne R.L."/>
            <person name="Upcroft J.A."/>
            <person name="Upcroft P."/>
            <person name="White O."/>
            <person name="Salzberg S.L."/>
            <person name="Tang P."/>
            <person name="Chiu C.-H."/>
            <person name="Lee Y.-S."/>
            <person name="Embley T.M."/>
            <person name="Coombs G.H."/>
            <person name="Mottram J.C."/>
            <person name="Tachezy J."/>
            <person name="Fraser-Liggett C.M."/>
            <person name="Johnson P.J."/>
        </authorList>
    </citation>
    <scope>NUCLEOTIDE SEQUENCE [LARGE SCALE GENOMIC DNA]</scope>
    <source>
        <strain evidence="1">G3</strain>
    </source>
</reference>
<proteinExistence type="predicted"/>
<sequence>MEVVLSIKHVPQNLYKQVGVKEYFYVHICHHQLQTTKTFLKIQQSLIVVKEEDTTENAEILFEEEVRQITEPQKEYELDQLEQADLIRDYKEYELAKIAIEAAEKKLKVWGHYAQKYYE</sequence>
<dbReference type="AlphaFoldDB" id="A2FLF3"/>
<keyword evidence="2" id="KW-1185">Reference proteome</keyword>
<dbReference type="Proteomes" id="UP000001542">
    <property type="component" value="Unassembled WGS sequence"/>
</dbReference>
<protein>
    <submittedName>
        <fullName evidence="1">Uncharacterized protein</fullName>
    </submittedName>
</protein>